<keyword evidence="7" id="KW-1133">Transmembrane helix</keyword>
<name>A0AAW1NSH7_9CHLO</name>
<keyword evidence="8" id="KW-0443">Lipid metabolism</keyword>
<dbReference type="CDD" id="cd07991">
    <property type="entry name" value="LPLAT_LPCAT1-like"/>
    <property type="match status" value="1"/>
</dbReference>
<keyword evidence="5" id="KW-0808">Transferase</keyword>
<sequence length="194" mass="21577">MARSFPSFVSRSATKDLLMIGLISQLMGCIYVDRSTTKTHQGVAGLVKDRIVKTARGAAPGERPMLLFPEGTTTNGNFLLPFRKGAFLAGAPVQPVILRYPVNRVSPAWETISGLRHIWLMLCNPVHSVIFYELPVYHPTKAEASNPELYANNVRQYMLRNSHGLEASESSLAEKQILHAHLRGEEPPVSKKRE</sequence>
<evidence type="ECO:0000256" key="7">
    <source>
        <dbReference type="ARBA" id="ARBA00022989"/>
    </source>
</evidence>
<keyword evidence="12" id="KW-0012">Acyltransferase</keyword>
<organism evidence="14 15">
    <name type="scientific">Symbiochloris irregularis</name>
    <dbReference type="NCBI Taxonomy" id="706552"/>
    <lineage>
        <taxon>Eukaryota</taxon>
        <taxon>Viridiplantae</taxon>
        <taxon>Chlorophyta</taxon>
        <taxon>core chlorophytes</taxon>
        <taxon>Trebouxiophyceae</taxon>
        <taxon>Trebouxiales</taxon>
        <taxon>Trebouxiaceae</taxon>
        <taxon>Symbiochloris</taxon>
    </lineage>
</organism>
<evidence type="ECO:0000256" key="11">
    <source>
        <dbReference type="ARBA" id="ARBA00023264"/>
    </source>
</evidence>
<evidence type="ECO:0000256" key="3">
    <source>
        <dbReference type="ARBA" id="ARBA00008655"/>
    </source>
</evidence>
<evidence type="ECO:0000256" key="2">
    <source>
        <dbReference type="ARBA" id="ARBA00005189"/>
    </source>
</evidence>
<comment type="similarity">
    <text evidence="3">Belongs to the 1-acyl-sn-glycerol-3-phosphate acyltransferase family.</text>
</comment>
<evidence type="ECO:0000256" key="4">
    <source>
        <dbReference type="ARBA" id="ARBA00022516"/>
    </source>
</evidence>
<dbReference type="PANTHER" id="PTHR23063">
    <property type="entry name" value="PHOSPHOLIPID ACYLTRANSFERASE"/>
    <property type="match status" value="1"/>
</dbReference>
<comment type="pathway">
    <text evidence="2">Lipid metabolism.</text>
</comment>
<evidence type="ECO:0000256" key="10">
    <source>
        <dbReference type="ARBA" id="ARBA00023209"/>
    </source>
</evidence>
<dbReference type="SMART" id="SM00563">
    <property type="entry name" value="PlsC"/>
    <property type="match status" value="1"/>
</dbReference>
<gene>
    <name evidence="14" type="ORF">WJX73_008706</name>
</gene>
<evidence type="ECO:0000256" key="9">
    <source>
        <dbReference type="ARBA" id="ARBA00023136"/>
    </source>
</evidence>
<dbReference type="GO" id="GO:0008654">
    <property type="term" value="P:phospholipid biosynthetic process"/>
    <property type="evidence" value="ECO:0007669"/>
    <property type="project" value="UniProtKB-KW"/>
</dbReference>
<dbReference type="GO" id="GO:0071618">
    <property type="term" value="F:lysophosphatidylethanolamine acyltransferase activity"/>
    <property type="evidence" value="ECO:0007669"/>
    <property type="project" value="TreeGrafter"/>
</dbReference>
<evidence type="ECO:0000256" key="6">
    <source>
        <dbReference type="ARBA" id="ARBA00022692"/>
    </source>
</evidence>
<evidence type="ECO:0000256" key="12">
    <source>
        <dbReference type="ARBA" id="ARBA00023315"/>
    </source>
</evidence>
<evidence type="ECO:0000256" key="8">
    <source>
        <dbReference type="ARBA" id="ARBA00023098"/>
    </source>
</evidence>
<evidence type="ECO:0000313" key="15">
    <source>
        <dbReference type="Proteomes" id="UP001465755"/>
    </source>
</evidence>
<dbReference type="Proteomes" id="UP001465755">
    <property type="component" value="Unassembled WGS sequence"/>
</dbReference>
<proteinExistence type="inferred from homology"/>
<comment type="caution">
    <text evidence="14">The sequence shown here is derived from an EMBL/GenBank/DDBJ whole genome shotgun (WGS) entry which is preliminary data.</text>
</comment>
<dbReference type="PANTHER" id="PTHR23063:SF54">
    <property type="entry name" value="LYSOPHOSPHOLIPID ACYLTRANSFERASE LPEAT1"/>
    <property type="match status" value="1"/>
</dbReference>
<keyword evidence="10" id="KW-0594">Phospholipid biosynthesis</keyword>
<keyword evidence="15" id="KW-1185">Reference proteome</keyword>
<dbReference type="InterPro" id="IPR002123">
    <property type="entry name" value="Plipid/glycerol_acylTrfase"/>
</dbReference>
<evidence type="ECO:0000256" key="1">
    <source>
        <dbReference type="ARBA" id="ARBA00004370"/>
    </source>
</evidence>
<feature type="domain" description="Phospholipid/glycerol acyltransferase" evidence="13">
    <location>
        <begin position="1"/>
        <end position="101"/>
    </location>
</feature>
<keyword evidence="9" id="KW-0472">Membrane</keyword>
<keyword evidence="4" id="KW-0444">Lipid biosynthesis</keyword>
<dbReference type="GO" id="GO:0008374">
    <property type="term" value="F:O-acyltransferase activity"/>
    <property type="evidence" value="ECO:0007669"/>
    <property type="project" value="InterPro"/>
</dbReference>
<accession>A0AAW1NSH7</accession>
<dbReference type="GO" id="GO:0016020">
    <property type="term" value="C:membrane"/>
    <property type="evidence" value="ECO:0007669"/>
    <property type="project" value="UniProtKB-SubCell"/>
</dbReference>
<dbReference type="AlphaFoldDB" id="A0AAW1NSH7"/>
<keyword evidence="11" id="KW-1208">Phospholipid metabolism</keyword>
<dbReference type="InterPro" id="IPR045252">
    <property type="entry name" value="LPCAT1-like"/>
</dbReference>
<comment type="subcellular location">
    <subcellularLocation>
        <location evidence="1">Membrane</location>
    </subcellularLocation>
</comment>
<dbReference type="GO" id="GO:0005783">
    <property type="term" value="C:endoplasmic reticulum"/>
    <property type="evidence" value="ECO:0007669"/>
    <property type="project" value="TreeGrafter"/>
</dbReference>
<dbReference type="Pfam" id="PF01553">
    <property type="entry name" value="Acyltransferase"/>
    <property type="match status" value="1"/>
</dbReference>
<evidence type="ECO:0000313" key="14">
    <source>
        <dbReference type="EMBL" id="KAK9797382.1"/>
    </source>
</evidence>
<evidence type="ECO:0000259" key="13">
    <source>
        <dbReference type="SMART" id="SM00563"/>
    </source>
</evidence>
<reference evidence="14 15" key="1">
    <citation type="journal article" date="2024" name="Nat. Commun.">
        <title>Phylogenomics reveals the evolutionary origins of lichenization in chlorophyte algae.</title>
        <authorList>
            <person name="Puginier C."/>
            <person name="Libourel C."/>
            <person name="Otte J."/>
            <person name="Skaloud P."/>
            <person name="Haon M."/>
            <person name="Grisel S."/>
            <person name="Petersen M."/>
            <person name="Berrin J.G."/>
            <person name="Delaux P.M."/>
            <person name="Dal Grande F."/>
            <person name="Keller J."/>
        </authorList>
    </citation>
    <scope>NUCLEOTIDE SEQUENCE [LARGE SCALE GENOMIC DNA]</scope>
    <source>
        <strain evidence="14 15">SAG 2036</strain>
    </source>
</reference>
<dbReference type="SUPFAM" id="SSF69593">
    <property type="entry name" value="Glycerol-3-phosphate (1)-acyltransferase"/>
    <property type="match status" value="1"/>
</dbReference>
<protein>
    <recommendedName>
        <fullName evidence="13">Phospholipid/glycerol acyltransferase domain-containing protein</fullName>
    </recommendedName>
</protein>
<evidence type="ECO:0000256" key="5">
    <source>
        <dbReference type="ARBA" id="ARBA00022679"/>
    </source>
</evidence>
<keyword evidence="6" id="KW-0812">Transmembrane</keyword>
<dbReference type="EMBL" id="JALJOQ010000108">
    <property type="protein sequence ID" value="KAK9797382.1"/>
    <property type="molecule type" value="Genomic_DNA"/>
</dbReference>